<organism evidence="2 3">
    <name type="scientific">Polyrhizophydium stewartii</name>
    <dbReference type="NCBI Taxonomy" id="2732419"/>
    <lineage>
        <taxon>Eukaryota</taxon>
        <taxon>Fungi</taxon>
        <taxon>Fungi incertae sedis</taxon>
        <taxon>Chytridiomycota</taxon>
        <taxon>Chytridiomycota incertae sedis</taxon>
        <taxon>Chytridiomycetes</taxon>
        <taxon>Rhizophydiales</taxon>
        <taxon>Rhizophydiales incertae sedis</taxon>
        <taxon>Polyrhizophydium</taxon>
    </lineage>
</organism>
<accession>A0ABR4N2P6</accession>
<evidence type="ECO:0000313" key="2">
    <source>
        <dbReference type="EMBL" id="KAL2913772.1"/>
    </source>
</evidence>
<feature type="compositionally biased region" description="Basic and acidic residues" evidence="1">
    <location>
        <begin position="837"/>
        <end position="849"/>
    </location>
</feature>
<dbReference type="PANTHER" id="PTHR33096">
    <property type="entry name" value="CXC2 DOMAIN-CONTAINING PROTEIN"/>
    <property type="match status" value="1"/>
</dbReference>
<reference evidence="2 3" key="1">
    <citation type="submission" date="2023-09" db="EMBL/GenBank/DDBJ databases">
        <title>Pangenome analysis of Batrachochytrium dendrobatidis and related Chytrids.</title>
        <authorList>
            <person name="Yacoub M.N."/>
            <person name="Stajich J.E."/>
            <person name="James T.Y."/>
        </authorList>
    </citation>
    <scope>NUCLEOTIDE SEQUENCE [LARGE SCALE GENOMIC DNA]</scope>
    <source>
        <strain evidence="2 3">JEL0888</strain>
    </source>
</reference>
<name>A0ABR4N2P6_9FUNG</name>
<feature type="compositionally biased region" description="Acidic residues" evidence="1">
    <location>
        <begin position="424"/>
        <end position="453"/>
    </location>
</feature>
<feature type="region of interest" description="Disordered" evidence="1">
    <location>
        <begin position="833"/>
        <end position="865"/>
    </location>
</feature>
<dbReference type="PANTHER" id="PTHR33096:SF1">
    <property type="entry name" value="CXC1-LIKE CYSTEINE CLUSTER ASSOCIATED WITH KDZ TRANSPOSASES DOMAIN-CONTAINING PROTEIN"/>
    <property type="match status" value="1"/>
</dbReference>
<dbReference type="Proteomes" id="UP001527925">
    <property type="component" value="Unassembled WGS sequence"/>
</dbReference>
<feature type="compositionally biased region" description="Basic and acidic residues" evidence="1">
    <location>
        <begin position="407"/>
        <end position="423"/>
    </location>
</feature>
<sequence>MPRSTKPKPPKIIYKENIYWGAAAKRAMSDKPQKYIIRHASLRPPTPPATIERKHLLNVRRICAQLVYGFVIISNINRDIRESSDANKIATLREEIARTHIWMDGLEKKRLEHIATAQWRLGPEHPLSCSFDPERGEPLAVSIEHLWTGLHSASPNRPGSLEITAYEIYRPHPDDFVGISSHPVFGKHLAIWEQHIAASRLRQAAALERTADYGSNTAAGPSAIVELPPAAAASHVASAGPAIASSLSSSAVETSVPAVPAGRSILHGADDLSTVAQPPLAPREQRVDAELHIPSDLQASVARQLFDSDEAGSGLEMDAASQQSDQYGTCFSSGVYHDYIEYQLSSDVNDATVHHSQDRPGLDGEIGAADVGDGNVCGDACGGGGGGGSCGGDGSDGSDGGDDSSNGDDHNDDLNNDRDNDRDNDCDDDRNDDRDDGCDDINDDDDDWVDVSDADSVQSHSPGSMVGDNPDAIVEEYHAFDHPSPTPLTDQGTGHPRRTGRPTRKRTKQDFYQRQALRHSAQRRFDEKMPLITQLILGMQSDLDFLPGRSTCSEVDCERPSDGVCFTCGINRPLCYKCANRIHSKSARNHRVFQMNTMTGLRDCSNRLMRPFDREGRVFKPGEELADLLSRLCIEALEEPVAPTECFVFPYIPECGACDLIKGTLVTLVDMEATRTVRVRHCHEHDPLDSVLVKNRYFPGRIYRPWDLSNSSPKAFSIEMLEYCRSFQLEGRISLESFLKSVLAFQKDLDLSNYNSLKRDFAHASEQYRVFRNRHERLIDRSTDPDPCPACPKNGDQGPRHVAVDGNFHLCRRANRNPGYIDTRTKIQSFGVDTDETDRRVAAEDEARQRPNNMQNAPGNPASASGNELYDPTQVGGLITLRTVTAQIQAQAQTQTQTQAQVQAQVQASGDAACGSNFRALSKGNVLKGNFSDKGIIGAVCARHGHAYGFVNLKHGERFVCLRYLLDEKVFKRQSNNKIFIYYDVGCKLKPHYENLNLLDGRDITFVVPKFHALAHGTECRRIFSPEYHEGTGLTDGEACERFWADISWLAGIIVNMSPINRLNMLEEAILWNNQSKAKGMLSSLSGKAKALIGRLEASMQVLVDLNRQLKRRVRSGGFQDYKKDPAAIKLYKIAEYRLSDNTRLRGLSSQRHEDGDGRTSIDVITKMLMSMRDIVLQRKALQLAKTRNRQGRAAGHTSMDRIYALGLKRLKSELISIVKRYNRAIKELADAGEIYVFNLETWLALIERDGHVQTFALEALANLLITLSRRLLRLAKMMMMMILAQMANLPRNILVDLCGAVQGEEGPAEQRWRVPIERLVIDSVVDAQRCLEEVDLLVGDLARLCRNIDADIYACINQAYAVHINRQNATFLIRRYMAKTAGLFVWRAQADNPELLANFNNLKAARDRHQPKLDSLLTAPQA</sequence>
<keyword evidence="3" id="KW-1185">Reference proteome</keyword>
<evidence type="ECO:0000313" key="3">
    <source>
        <dbReference type="Proteomes" id="UP001527925"/>
    </source>
</evidence>
<feature type="region of interest" description="Disordered" evidence="1">
    <location>
        <begin position="392"/>
        <end position="510"/>
    </location>
</feature>
<gene>
    <name evidence="2" type="ORF">HK105_206788</name>
</gene>
<evidence type="ECO:0008006" key="4">
    <source>
        <dbReference type="Google" id="ProtNLM"/>
    </source>
</evidence>
<dbReference type="InterPro" id="IPR040521">
    <property type="entry name" value="KDZ"/>
</dbReference>
<evidence type="ECO:0000256" key="1">
    <source>
        <dbReference type="SAM" id="MobiDB-lite"/>
    </source>
</evidence>
<feature type="compositionally biased region" description="Polar residues" evidence="1">
    <location>
        <begin position="850"/>
        <end position="865"/>
    </location>
</feature>
<feature type="compositionally biased region" description="Basic residues" evidence="1">
    <location>
        <begin position="495"/>
        <end position="507"/>
    </location>
</feature>
<dbReference type="EMBL" id="JADGIZ020000042">
    <property type="protein sequence ID" value="KAL2913772.1"/>
    <property type="molecule type" value="Genomic_DNA"/>
</dbReference>
<protein>
    <recommendedName>
        <fullName evidence="4">B box-type domain-containing protein</fullName>
    </recommendedName>
</protein>
<proteinExistence type="predicted"/>
<comment type="caution">
    <text evidence="2">The sequence shown here is derived from an EMBL/GenBank/DDBJ whole genome shotgun (WGS) entry which is preliminary data.</text>
</comment>
<dbReference type="Pfam" id="PF18758">
    <property type="entry name" value="KDZ"/>
    <property type="match status" value="1"/>
</dbReference>